<evidence type="ECO:0000313" key="3">
    <source>
        <dbReference type="Proteomes" id="UP000606172"/>
    </source>
</evidence>
<name>A0A919RPY3_9ACTN</name>
<protein>
    <submittedName>
        <fullName evidence="2">Uncharacterized protein</fullName>
    </submittedName>
</protein>
<organism evidence="2 3">
    <name type="scientific">Sinosporangium siamense</name>
    <dbReference type="NCBI Taxonomy" id="1367973"/>
    <lineage>
        <taxon>Bacteria</taxon>
        <taxon>Bacillati</taxon>
        <taxon>Actinomycetota</taxon>
        <taxon>Actinomycetes</taxon>
        <taxon>Streptosporangiales</taxon>
        <taxon>Streptosporangiaceae</taxon>
        <taxon>Sinosporangium</taxon>
    </lineage>
</organism>
<feature type="region of interest" description="Disordered" evidence="1">
    <location>
        <begin position="19"/>
        <end position="77"/>
    </location>
</feature>
<keyword evidence="3" id="KW-1185">Reference proteome</keyword>
<accession>A0A919RPY3</accession>
<dbReference type="EMBL" id="BOOW01000043">
    <property type="protein sequence ID" value="GII96281.1"/>
    <property type="molecule type" value="Genomic_DNA"/>
</dbReference>
<reference evidence="2" key="1">
    <citation type="submission" date="2021-01" db="EMBL/GenBank/DDBJ databases">
        <title>Whole genome shotgun sequence of Sinosporangium siamense NBRC 109515.</title>
        <authorList>
            <person name="Komaki H."/>
            <person name="Tamura T."/>
        </authorList>
    </citation>
    <scope>NUCLEOTIDE SEQUENCE</scope>
    <source>
        <strain evidence="2">NBRC 109515</strain>
    </source>
</reference>
<gene>
    <name evidence="2" type="ORF">Ssi02_65120</name>
</gene>
<dbReference type="Proteomes" id="UP000606172">
    <property type="component" value="Unassembled WGS sequence"/>
</dbReference>
<feature type="compositionally biased region" description="Basic residues" evidence="1">
    <location>
        <begin position="25"/>
        <end position="36"/>
    </location>
</feature>
<sequence>MCLPYAPRRLRLPYALRVARIPHMPGRRTRPQRHRDRPGERHPDKQRTTKGPRERRPGAWGPLPLPALSEWPGCPPR</sequence>
<feature type="compositionally biased region" description="Low complexity" evidence="1">
    <location>
        <begin position="58"/>
        <end position="68"/>
    </location>
</feature>
<evidence type="ECO:0000256" key="1">
    <source>
        <dbReference type="SAM" id="MobiDB-lite"/>
    </source>
</evidence>
<dbReference type="AlphaFoldDB" id="A0A919RPY3"/>
<proteinExistence type="predicted"/>
<comment type="caution">
    <text evidence="2">The sequence shown here is derived from an EMBL/GenBank/DDBJ whole genome shotgun (WGS) entry which is preliminary data.</text>
</comment>
<feature type="compositionally biased region" description="Basic and acidic residues" evidence="1">
    <location>
        <begin position="37"/>
        <end position="57"/>
    </location>
</feature>
<evidence type="ECO:0000313" key="2">
    <source>
        <dbReference type="EMBL" id="GII96281.1"/>
    </source>
</evidence>